<protein>
    <submittedName>
        <fullName evidence="2">Uncharacterized protein</fullName>
    </submittedName>
</protein>
<name>A0A7C8M8K1_9PLEO</name>
<comment type="caution">
    <text evidence="2">The sequence shown here is derived from an EMBL/GenBank/DDBJ whole genome shotgun (WGS) entry which is preliminary data.</text>
</comment>
<reference evidence="2 3" key="1">
    <citation type="submission" date="2020-01" db="EMBL/GenBank/DDBJ databases">
        <authorList>
            <consortium name="DOE Joint Genome Institute"/>
            <person name="Haridas S."/>
            <person name="Albert R."/>
            <person name="Binder M."/>
            <person name="Bloem J."/>
            <person name="Labutti K."/>
            <person name="Salamov A."/>
            <person name="Andreopoulos B."/>
            <person name="Baker S.E."/>
            <person name="Barry K."/>
            <person name="Bills G."/>
            <person name="Bluhm B.H."/>
            <person name="Cannon C."/>
            <person name="Castanera R."/>
            <person name="Culley D.E."/>
            <person name="Daum C."/>
            <person name="Ezra D."/>
            <person name="Gonzalez J.B."/>
            <person name="Henrissat B."/>
            <person name="Kuo A."/>
            <person name="Liang C."/>
            <person name="Lipzen A."/>
            <person name="Lutzoni F."/>
            <person name="Magnuson J."/>
            <person name="Mondo S."/>
            <person name="Nolan M."/>
            <person name="Ohm R."/>
            <person name="Pangilinan J."/>
            <person name="Park H.-J.H."/>
            <person name="Ramirez L."/>
            <person name="Alfaro M."/>
            <person name="Sun H."/>
            <person name="Tritt A."/>
            <person name="Yoshinaga Y."/>
            <person name="Zwiers L.-H.L."/>
            <person name="Turgeon B.G."/>
            <person name="Goodwin S.B."/>
            <person name="Spatafora J.W."/>
            <person name="Crous P.W."/>
            <person name="Grigoriev I.V."/>
        </authorList>
    </citation>
    <scope>NUCLEOTIDE SEQUENCE [LARGE SCALE GENOMIC DNA]</scope>
    <source>
        <strain evidence="2 3">CBS 611.86</strain>
    </source>
</reference>
<organism evidence="2 3">
    <name type="scientific">Massariosphaeria phaeospora</name>
    <dbReference type="NCBI Taxonomy" id="100035"/>
    <lineage>
        <taxon>Eukaryota</taxon>
        <taxon>Fungi</taxon>
        <taxon>Dikarya</taxon>
        <taxon>Ascomycota</taxon>
        <taxon>Pezizomycotina</taxon>
        <taxon>Dothideomycetes</taxon>
        <taxon>Pleosporomycetidae</taxon>
        <taxon>Pleosporales</taxon>
        <taxon>Pleosporales incertae sedis</taxon>
        <taxon>Massariosphaeria</taxon>
    </lineage>
</organism>
<dbReference type="AlphaFoldDB" id="A0A7C8M8K1"/>
<evidence type="ECO:0000313" key="3">
    <source>
        <dbReference type="Proteomes" id="UP000481861"/>
    </source>
</evidence>
<evidence type="ECO:0000256" key="1">
    <source>
        <dbReference type="SAM" id="MobiDB-lite"/>
    </source>
</evidence>
<dbReference type="Proteomes" id="UP000481861">
    <property type="component" value="Unassembled WGS sequence"/>
</dbReference>
<dbReference type="OrthoDB" id="5286775at2759"/>
<evidence type="ECO:0000313" key="2">
    <source>
        <dbReference type="EMBL" id="KAF2873720.1"/>
    </source>
</evidence>
<accession>A0A7C8M8K1</accession>
<feature type="region of interest" description="Disordered" evidence="1">
    <location>
        <begin position="63"/>
        <end position="82"/>
    </location>
</feature>
<proteinExistence type="predicted"/>
<dbReference type="EMBL" id="JAADJZ010000007">
    <property type="protein sequence ID" value="KAF2873720.1"/>
    <property type="molecule type" value="Genomic_DNA"/>
</dbReference>
<gene>
    <name evidence="2" type="ORF">BDV95DRAFT_489426</name>
</gene>
<keyword evidence="3" id="KW-1185">Reference proteome</keyword>
<sequence length="391" mass="44444">MALLRGISDRFWNYVSPRKTQQRREKPFKVPAVPIRRYKTPSSPTKALSPETLITNWDLRTPAASPSADATKLPPSPPTSLERAYTDYDGDTLLDGLTEHMNIAEDDTWDANEETMVVDEAEYIEQQKTIKPDAERKRREHQGQDLRAAGWTEDAIFLFQKLGMRGFEALMPGGWVDDFVMLPVNLFTTNIDKAFIKPAFGSDFHAQKAISDIFNIGPRARDAVLTRAPIRTPEFHIHRGIQQYEQWALRDGRLEDVWGNLSVFQIVSARKDTAPALVEQKMVRKLRKLANQWRDAFNVQEPSSSDASAPDLPTLYGVITSHTIMAFVSYDMNAIAPSLRTVAMFDFGQEGYDVWNSLAIAIFVIHCRNRLTDLKDFLPRSQLPTESDRDL</sequence>